<dbReference type="Proteomes" id="UP000002195">
    <property type="component" value="Unassembled WGS sequence"/>
</dbReference>
<dbReference type="GlyGen" id="Q55FH1">
    <property type="glycosylation" value="5 sites"/>
</dbReference>
<dbReference type="GeneID" id="8616372"/>
<comment type="caution">
    <text evidence="2">The sequence shown here is derived from an EMBL/GenBank/DDBJ whole genome shotgun (WGS) entry which is preliminary data.</text>
</comment>
<protein>
    <submittedName>
        <fullName evidence="2">Uncharacterized protein</fullName>
    </submittedName>
</protein>
<evidence type="ECO:0000313" key="2">
    <source>
        <dbReference type="EMBL" id="EAL73513.1"/>
    </source>
</evidence>
<keyword evidence="3" id="KW-1185">Reference proteome</keyword>
<dbReference type="HOGENOM" id="CLU_2445397_0_0_1"/>
<dbReference type="PaxDb" id="44689-DDB0189787"/>
<accession>Q55FH1</accession>
<dbReference type="InParanoid" id="Q55FH1"/>
<proteinExistence type="predicted"/>
<feature type="region of interest" description="Disordered" evidence="1">
    <location>
        <begin position="70"/>
        <end position="90"/>
    </location>
</feature>
<dbReference type="EMBL" id="AAFI02000003">
    <property type="protein sequence ID" value="EAL73513.1"/>
    <property type="molecule type" value="Genomic_DNA"/>
</dbReference>
<dbReference type="AlphaFoldDB" id="Q55FH1"/>
<evidence type="ECO:0000256" key="1">
    <source>
        <dbReference type="SAM" id="MobiDB-lite"/>
    </source>
</evidence>
<evidence type="ECO:0000313" key="3">
    <source>
        <dbReference type="Proteomes" id="UP000002195"/>
    </source>
</evidence>
<dbReference type="KEGG" id="ddi:DDB_G0268120"/>
<reference evidence="2 3" key="1">
    <citation type="journal article" date="2005" name="Nature">
        <title>The genome of the social amoeba Dictyostelium discoideum.</title>
        <authorList>
            <consortium name="The Dictyostelium discoideum Sequencing Consortium"/>
            <person name="Eichinger L."/>
            <person name="Pachebat J.A."/>
            <person name="Glockner G."/>
            <person name="Rajandream M.A."/>
            <person name="Sucgang R."/>
            <person name="Berriman M."/>
            <person name="Song J."/>
            <person name="Olsen R."/>
            <person name="Szafranski K."/>
            <person name="Xu Q."/>
            <person name="Tunggal B."/>
            <person name="Kummerfeld S."/>
            <person name="Madera M."/>
            <person name="Konfortov B.A."/>
            <person name="Rivero F."/>
            <person name="Bankier A.T."/>
            <person name="Lehmann R."/>
            <person name="Hamlin N."/>
            <person name="Davies R."/>
            <person name="Gaudet P."/>
            <person name="Fey P."/>
            <person name="Pilcher K."/>
            <person name="Chen G."/>
            <person name="Saunders D."/>
            <person name="Sodergren E."/>
            <person name="Davis P."/>
            <person name="Kerhornou A."/>
            <person name="Nie X."/>
            <person name="Hall N."/>
            <person name="Anjard C."/>
            <person name="Hemphill L."/>
            <person name="Bason N."/>
            <person name="Farbrother P."/>
            <person name="Desany B."/>
            <person name="Just E."/>
            <person name="Morio T."/>
            <person name="Rost R."/>
            <person name="Churcher C."/>
            <person name="Cooper J."/>
            <person name="Haydock S."/>
            <person name="van Driessche N."/>
            <person name="Cronin A."/>
            <person name="Goodhead I."/>
            <person name="Muzny D."/>
            <person name="Mourier T."/>
            <person name="Pain A."/>
            <person name="Lu M."/>
            <person name="Harper D."/>
            <person name="Lindsay R."/>
            <person name="Hauser H."/>
            <person name="James K."/>
            <person name="Quiles M."/>
            <person name="Madan Babu M."/>
            <person name="Saito T."/>
            <person name="Buchrieser C."/>
            <person name="Wardroper A."/>
            <person name="Felder M."/>
            <person name="Thangavelu M."/>
            <person name="Johnson D."/>
            <person name="Knights A."/>
            <person name="Loulseged H."/>
            <person name="Mungall K."/>
            <person name="Oliver K."/>
            <person name="Price C."/>
            <person name="Quail M.A."/>
            <person name="Urushihara H."/>
            <person name="Hernandez J."/>
            <person name="Rabbinowitsch E."/>
            <person name="Steffen D."/>
            <person name="Sanders M."/>
            <person name="Ma J."/>
            <person name="Kohara Y."/>
            <person name="Sharp S."/>
            <person name="Simmonds M."/>
            <person name="Spiegler S."/>
            <person name="Tivey A."/>
            <person name="Sugano S."/>
            <person name="White B."/>
            <person name="Walker D."/>
            <person name="Woodward J."/>
            <person name="Winckler T."/>
            <person name="Tanaka Y."/>
            <person name="Shaulsky G."/>
            <person name="Schleicher M."/>
            <person name="Weinstock G."/>
            <person name="Rosenthal A."/>
            <person name="Cox E.C."/>
            <person name="Chisholm R.L."/>
            <person name="Gibbs R."/>
            <person name="Loomis W.F."/>
            <person name="Platzer M."/>
            <person name="Kay R.R."/>
            <person name="Williams J."/>
            <person name="Dear P.H."/>
            <person name="Noegel A.A."/>
            <person name="Barrell B."/>
            <person name="Kuspa A."/>
        </authorList>
    </citation>
    <scope>NUCLEOTIDE SEQUENCE [LARGE SCALE GENOMIC DNA]</scope>
    <source>
        <strain evidence="2 3">AX4</strain>
    </source>
</reference>
<dbReference type="VEuPathDB" id="AmoebaDB:DDB_G0268120"/>
<gene>
    <name evidence="2" type="ORF">DDB_G0268120</name>
</gene>
<feature type="compositionally biased region" description="Pro residues" evidence="1">
    <location>
        <begin position="74"/>
        <end position="90"/>
    </location>
</feature>
<organism evidence="2 3">
    <name type="scientific">Dictyostelium discoideum</name>
    <name type="common">Social amoeba</name>
    <dbReference type="NCBI Taxonomy" id="44689"/>
    <lineage>
        <taxon>Eukaryota</taxon>
        <taxon>Amoebozoa</taxon>
        <taxon>Evosea</taxon>
        <taxon>Eumycetozoa</taxon>
        <taxon>Dictyostelia</taxon>
        <taxon>Dictyosteliales</taxon>
        <taxon>Dictyosteliaceae</taxon>
        <taxon>Dictyostelium</taxon>
    </lineage>
</organism>
<dbReference type="RefSeq" id="XP_647562.1">
    <property type="nucleotide sequence ID" value="XM_642470.1"/>
</dbReference>
<name>Q55FH1_DICDI</name>
<sequence length="90" mass="9783">MTYIEKSEITQISNGVSLSYNGSKNGTVKLDFYCEPSAILNTNHCIRINSLVPIYKCSMSSMYACPINSTPTPTLTPTPTPTPSPTSPKH</sequence>